<name>A0ABR3VSH4_9PEZI</name>
<dbReference type="Proteomes" id="UP001586593">
    <property type="component" value="Unassembled WGS sequence"/>
</dbReference>
<comment type="caution">
    <text evidence="2">The sequence shown here is derived from an EMBL/GenBank/DDBJ whole genome shotgun (WGS) entry which is preliminary data.</text>
</comment>
<sequence>MGRKHHSERRLTVLERQGRRRPLGWPPTWSSSRVLRRTRAGPATPRQGSRARRPLPHLASSHSARPRPFRPGSGPHTAPLSTSVPAVATRLPRCRPCRSIRSPVWTSGARWTLPSPAAWAPSRPPHVRRRPTCLLSWCLRRTCGRIRTAGSPAARILRATRARTPQRLRRSTP</sequence>
<feature type="region of interest" description="Disordered" evidence="1">
    <location>
        <begin position="1"/>
        <end position="84"/>
    </location>
</feature>
<evidence type="ECO:0000256" key="1">
    <source>
        <dbReference type="SAM" id="MobiDB-lite"/>
    </source>
</evidence>
<evidence type="ECO:0000313" key="2">
    <source>
        <dbReference type="EMBL" id="KAL1844610.1"/>
    </source>
</evidence>
<accession>A0ABR3VSH4</accession>
<evidence type="ECO:0000313" key="3">
    <source>
        <dbReference type="Proteomes" id="UP001586593"/>
    </source>
</evidence>
<organism evidence="2 3">
    <name type="scientific">Phialemonium thermophilum</name>
    <dbReference type="NCBI Taxonomy" id="223376"/>
    <lineage>
        <taxon>Eukaryota</taxon>
        <taxon>Fungi</taxon>
        <taxon>Dikarya</taxon>
        <taxon>Ascomycota</taxon>
        <taxon>Pezizomycotina</taxon>
        <taxon>Sordariomycetes</taxon>
        <taxon>Sordariomycetidae</taxon>
        <taxon>Cephalothecales</taxon>
        <taxon>Cephalothecaceae</taxon>
        <taxon>Phialemonium</taxon>
    </lineage>
</organism>
<proteinExistence type="predicted"/>
<dbReference type="EMBL" id="JAZHXJ010001591">
    <property type="protein sequence ID" value="KAL1844610.1"/>
    <property type="molecule type" value="Genomic_DNA"/>
</dbReference>
<reference evidence="2 3" key="1">
    <citation type="journal article" date="2024" name="Commun. Biol.">
        <title>Comparative genomic analysis of thermophilic fungi reveals convergent evolutionary adaptations and gene losses.</title>
        <authorList>
            <person name="Steindorff A.S."/>
            <person name="Aguilar-Pontes M.V."/>
            <person name="Robinson A.J."/>
            <person name="Andreopoulos B."/>
            <person name="LaButti K."/>
            <person name="Kuo A."/>
            <person name="Mondo S."/>
            <person name="Riley R."/>
            <person name="Otillar R."/>
            <person name="Haridas S."/>
            <person name="Lipzen A."/>
            <person name="Grimwood J."/>
            <person name="Schmutz J."/>
            <person name="Clum A."/>
            <person name="Reid I.D."/>
            <person name="Moisan M.C."/>
            <person name="Butler G."/>
            <person name="Nguyen T.T.M."/>
            <person name="Dewar K."/>
            <person name="Conant G."/>
            <person name="Drula E."/>
            <person name="Henrissat B."/>
            <person name="Hansel C."/>
            <person name="Singer S."/>
            <person name="Hutchinson M.I."/>
            <person name="de Vries R.P."/>
            <person name="Natvig D.O."/>
            <person name="Powell A.J."/>
            <person name="Tsang A."/>
            <person name="Grigoriev I.V."/>
        </authorList>
    </citation>
    <scope>NUCLEOTIDE SEQUENCE [LARGE SCALE GENOMIC DNA]</scope>
    <source>
        <strain evidence="2 3">ATCC 24622</strain>
    </source>
</reference>
<keyword evidence="3" id="KW-1185">Reference proteome</keyword>
<protein>
    <submittedName>
        <fullName evidence="2">Uncharacterized protein</fullName>
    </submittedName>
</protein>
<gene>
    <name evidence="2" type="ORF">VTK73DRAFT_2175</name>
</gene>